<accession>A0ABT9U2A0</accession>
<dbReference type="PANTHER" id="PTHR43649">
    <property type="entry name" value="ARABINOSE-BINDING PROTEIN-RELATED"/>
    <property type="match status" value="1"/>
</dbReference>
<gene>
    <name evidence="8" type="ORF">J2T15_003186</name>
</gene>
<comment type="similarity">
    <text evidence="2">Belongs to the bacterial solute-binding protein 1 family.</text>
</comment>
<evidence type="ECO:0000313" key="8">
    <source>
        <dbReference type="EMBL" id="MDQ0113743.1"/>
    </source>
</evidence>
<name>A0ABT9U2A0_PAEHA</name>
<dbReference type="InterPro" id="IPR050490">
    <property type="entry name" value="Bact_solute-bd_prot1"/>
</dbReference>
<dbReference type="Pfam" id="PF13416">
    <property type="entry name" value="SBP_bac_8"/>
    <property type="match status" value="1"/>
</dbReference>
<evidence type="ECO:0000256" key="6">
    <source>
        <dbReference type="SAM" id="MobiDB-lite"/>
    </source>
</evidence>
<dbReference type="CDD" id="cd14748">
    <property type="entry name" value="PBP2_UgpB"/>
    <property type="match status" value="1"/>
</dbReference>
<evidence type="ECO:0000256" key="5">
    <source>
        <dbReference type="ARBA" id="ARBA00022764"/>
    </source>
</evidence>
<dbReference type="RefSeq" id="WP_307205008.1">
    <property type="nucleotide sequence ID" value="NZ_JAUSSU010000006.1"/>
</dbReference>
<keyword evidence="9" id="KW-1185">Reference proteome</keyword>
<keyword evidence="5" id="KW-0574">Periplasm</keyword>
<dbReference type="Proteomes" id="UP001229346">
    <property type="component" value="Unassembled WGS sequence"/>
</dbReference>
<dbReference type="Gene3D" id="3.40.190.10">
    <property type="entry name" value="Periplasmic binding protein-like II"/>
    <property type="match status" value="2"/>
</dbReference>
<evidence type="ECO:0000256" key="1">
    <source>
        <dbReference type="ARBA" id="ARBA00004196"/>
    </source>
</evidence>
<evidence type="ECO:0000256" key="4">
    <source>
        <dbReference type="ARBA" id="ARBA00022729"/>
    </source>
</evidence>
<evidence type="ECO:0000313" key="9">
    <source>
        <dbReference type="Proteomes" id="UP001229346"/>
    </source>
</evidence>
<dbReference type="SUPFAM" id="SSF53850">
    <property type="entry name" value="Periplasmic binding protein-like II"/>
    <property type="match status" value="1"/>
</dbReference>
<dbReference type="InterPro" id="IPR006059">
    <property type="entry name" value="SBP"/>
</dbReference>
<keyword evidence="4 7" id="KW-0732">Signal</keyword>
<proteinExistence type="inferred from homology"/>
<sequence>MKASRFKIVMLLATAILMVFVAACGNSGSNGNTENTQTNDPAAAEEGNGSEETQTEAPKEPVKVIWWHSMGGELGKVVTQLANDFNATHSDIQVEEVFQGTYDESLNKMKASMDAKSGPSLIQVYEIGSKFMIDSKAVTPVQNFIDADSYDISNLEENILGYYKFDNQLYSMPFNTSNPVLYYNKDMFKDAGLDPANPPKTYEEVTNAAKALTKDGKTGASFAIYGWFMEQLFANQGAEYVNNGNGRTASATESQLNSEAGVQTVTWLKELLDSKAALNLGRKTDDTKKAFLAEQIGMTLDSTGSLRGIVDGAKGKFEVGTAFLPRPAGASDGGVVVGGASLWILNNKPEAEQQAAWEFIKYLAEPKTQAQWHINTGYFPINKQAYDEQSVKDNLVNYPQFQTAIDQLHATKLSPATQGAVMGVFPEARQIVEGAMEEVFTGAKDPAKALDDASKAITDKIATYNKTVQ</sequence>
<evidence type="ECO:0000256" key="7">
    <source>
        <dbReference type="SAM" id="SignalP"/>
    </source>
</evidence>
<protein>
    <submittedName>
        <fullName evidence="8">Sn-glycerol 3-phosphate transport system substrate-binding protein</fullName>
    </submittedName>
</protein>
<dbReference type="PROSITE" id="PS51257">
    <property type="entry name" value="PROKAR_LIPOPROTEIN"/>
    <property type="match status" value="1"/>
</dbReference>
<dbReference type="PANTHER" id="PTHR43649:SF31">
    <property type="entry name" value="SN-GLYCEROL-3-PHOSPHATE-BINDING PERIPLASMIC PROTEIN UGPB"/>
    <property type="match status" value="1"/>
</dbReference>
<feature type="region of interest" description="Disordered" evidence="6">
    <location>
        <begin position="30"/>
        <end position="60"/>
    </location>
</feature>
<comment type="subcellular location">
    <subcellularLocation>
        <location evidence="1">Cell envelope</location>
    </subcellularLocation>
</comment>
<organism evidence="8 9">
    <name type="scientific">Paenibacillus harenae</name>
    <dbReference type="NCBI Taxonomy" id="306543"/>
    <lineage>
        <taxon>Bacteria</taxon>
        <taxon>Bacillati</taxon>
        <taxon>Bacillota</taxon>
        <taxon>Bacilli</taxon>
        <taxon>Bacillales</taxon>
        <taxon>Paenibacillaceae</taxon>
        <taxon>Paenibacillus</taxon>
    </lineage>
</organism>
<evidence type="ECO:0000256" key="3">
    <source>
        <dbReference type="ARBA" id="ARBA00022448"/>
    </source>
</evidence>
<keyword evidence="3" id="KW-0813">Transport</keyword>
<feature type="compositionally biased region" description="Low complexity" evidence="6">
    <location>
        <begin position="30"/>
        <end position="39"/>
    </location>
</feature>
<dbReference type="InterPro" id="IPR006061">
    <property type="entry name" value="SBP_1_CS"/>
</dbReference>
<comment type="caution">
    <text evidence="8">The sequence shown here is derived from an EMBL/GenBank/DDBJ whole genome shotgun (WGS) entry which is preliminary data.</text>
</comment>
<dbReference type="EMBL" id="JAUSSU010000006">
    <property type="protein sequence ID" value="MDQ0113743.1"/>
    <property type="molecule type" value="Genomic_DNA"/>
</dbReference>
<dbReference type="PROSITE" id="PS01037">
    <property type="entry name" value="SBP_BACTERIAL_1"/>
    <property type="match status" value="1"/>
</dbReference>
<evidence type="ECO:0000256" key="2">
    <source>
        <dbReference type="ARBA" id="ARBA00008520"/>
    </source>
</evidence>
<reference evidence="8 9" key="1">
    <citation type="submission" date="2023-07" db="EMBL/GenBank/DDBJ databases">
        <title>Sorghum-associated microbial communities from plants grown in Nebraska, USA.</title>
        <authorList>
            <person name="Schachtman D."/>
        </authorList>
    </citation>
    <scope>NUCLEOTIDE SEQUENCE [LARGE SCALE GENOMIC DNA]</scope>
    <source>
        <strain evidence="8 9">CC482</strain>
    </source>
</reference>
<feature type="chain" id="PRO_5046824266" evidence="7">
    <location>
        <begin position="23"/>
        <end position="469"/>
    </location>
</feature>
<feature type="signal peptide" evidence="7">
    <location>
        <begin position="1"/>
        <end position="22"/>
    </location>
</feature>